<dbReference type="RefSeq" id="WP_015923786.1">
    <property type="nucleotide sequence ID" value="NC_011899.1"/>
</dbReference>
<evidence type="ECO:0000256" key="1">
    <source>
        <dbReference type="ARBA" id="ARBA00009032"/>
    </source>
</evidence>
<dbReference type="STRING" id="373903.Hore_20720"/>
<sequence length="392" mass="43133">MKPQIALTGNEALALGMRQINPDVVAAYPITPQTEVVQMFSQFVADGEVDTEFITVESEHSAMSATVGAAAGGCRAMTATSANGLALMWEIVYIAASLRLPIVMPLINRALSAPINIHCDHSDAMGVRDSGWIQLFGENAQQAYDNLIQAVRIAEHKNVRLPVIVNMDGFIISHAVENLKPLTDQEVTDFIGDYKPEYSLLDPGNPITVGPLDLQDYYFEHKRQQIDGMEHVFDVVAEVAREFKELTGREYGFFETYKMDDAEIAVLGLGSTMGTARIAVDNLRADGIKAGLINLRLFRPFPAGQLIRALNGVKVLGVFDRADTFSLNGGPLFLDVKASLYDSSRDLKVVNYIYGLGGRDINVSNIEDILRELVAIKEGQKEKKVTYYGVRE</sequence>
<dbReference type="InterPro" id="IPR029061">
    <property type="entry name" value="THDP-binding"/>
</dbReference>
<name>B8CZW5_HALOH</name>
<dbReference type="InterPro" id="IPR033412">
    <property type="entry name" value="PFOR_II"/>
</dbReference>
<dbReference type="Pfam" id="PF17147">
    <property type="entry name" value="PFOR_II"/>
    <property type="match status" value="1"/>
</dbReference>
<dbReference type="GO" id="GO:0019164">
    <property type="term" value="F:pyruvate synthase activity"/>
    <property type="evidence" value="ECO:0007669"/>
    <property type="project" value="UniProtKB-EC"/>
</dbReference>
<comment type="similarity">
    <text evidence="1">Belongs to the pyruvate:ferredoxin/flavodoxin oxidoreductase family.</text>
</comment>
<keyword evidence="5" id="KW-0670">Pyruvate</keyword>
<organism evidence="5 6">
    <name type="scientific">Halothermothrix orenii (strain H 168 / OCM 544 / DSM 9562)</name>
    <dbReference type="NCBI Taxonomy" id="373903"/>
    <lineage>
        <taxon>Bacteria</taxon>
        <taxon>Bacillati</taxon>
        <taxon>Bacillota</taxon>
        <taxon>Clostridia</taxon>
        <taxon>Halanaerobiales</taxon>
        <taxon>Halothermotrichaceae</taxon>
        <taxon>Halothermothrix</taxon>
    </lineage>
</organism>
<proteinExistence type="inferred from homology"/>
<dbReference type="eggNOG" id="COG0674">
    <property type="taxonomic scope" value="Bacteria"/>
</dbReference>
<dbReference type="SUPFAM" id="SSF52922">
    <property type="entry name" value="TK C-terminal domain-like"/>
    <property type="match status" value="1"/>
</dbReference>
<dbReference type="SUPFAM" id="SSF52518">
    <property type="entry name" value="Thiamin diphosphate-binding fold (THDP-binding)"/>
    <property type="match status" value="1"/>
</dbReference>
<dbReference type="InterPro" id="IPR050722">
    <property type="entry name" value="Pyruvate:ferred/Flavod_OxRd"/>
</dbReference>
<dbReference type="EMBL" id="CP001098">
    <property type="protein sequence ID" value="ACL70817.1"/>
    <property type="molecule type" value="Genomic_DNA"/>
</dbReference>
<keyword evidence="6" id="KW-1185">Reference proteome</keyword>
<dbReference type="PANTHER" id="PTHR32154">
    <property type="entry name" value="PYRUVATE-FLAVODOXIN OXIDOREDUCTASE-RELATED"/>
    <property type="match status" value="1"/>
</dbReference>
<dbReference type="PANTHER" id="PTHR32154:SF0">
    <property type="entry name" value="PYRUVATE-FLAVODOXIN OXIDOREDUCTASE-RELATED"/>
    <property type="match status" value="1"/>
</dbReference>
<dbReference type="Proteomes" id="UP000000719">
    <property type="component" value="Chromosome"/>
</dbReference>
<dbReference type="FunFam" id="3.40.50.970:FF:000012">
    <property type="entry name" value="Pyruvate:ferredoxin (Flavodoxin) oxidoreductase"/>
    <property type="match status" value="1"/>
</dbReference>
<dbReference type="Gene3D" id="3.40.50.970">
    <property type="match status" value="1"/>
</dbReference>
<dbReference type="GO" id="GO:0006979">
    <property type="term" value="P:response to oxidative stress"/>
    <property type="evidence" value="ECO:0007669"/>
    <property type="project" value="TreeGrafter"/>
</dbReference>
<evidence type="ECO:0000259" key="3">
    <source>
        <dbReference type="Pfam" id="PF01855"/>
    </source>
</evidence>
<evidence type="ECO:0000259" key="4">
    <source>
        <dbReference type="Pfam" id="PF17147"/>
    </source>
</evidence>
<evidence type="ECO:0000256" key="2">
    <source>
        <dbReference type="ARBA" id="ARBA00023002"/>
    </source>
</evidence>
<dbReference type="InterPro" id="IPR009014">
    <property type="entry name" value="Transketo_C/PFOR_II"/>
</dbReference>
<reference evidence="5 6" key="1">
    <citation type="journal article" date="2009" name="PLoS ONE">
        <title>Genome analysis of the anaerobic thermohalophilic bacterium Halothermothrix orenii.</title>
        <authorList>
            <person name="Mavromatis K."/>
            <person name="Ivanova N."/>
            <person name="Anderson I."/>
            <person name="Lykidis A."/>
            <person name="Hooper S.D."/>
            <person name="Sun H."/>
            <person name="Kunin V."/>
            <person name="Lapidus A."/>
            <person name="Hugenholtz P."/>
            <person name="Patel B."/>
            <person name="Kyrpides N.C."/>
        </authorList>
    </citation>
    <scope>NUCLEOTIDE SEQUENCE [LARGE SCALE GENOMIC DNA]</scope>
    <source>
        <strain evidence="6">H 168 / OCM 544 / DSM 9562</strain>
    </source>
</reference>
<evidence type="ECO:0000313" key="6">
    <source>
        <dbReference type="Proteomes" id="UP000000719"/>
    </source>
</evidence>
<evidence type="ECO:0000313" key="5">
    <source>
        <dbReference type="EMBL" id="ACL70817.1"/>
    </source>
</evidence>
<dbReference type="FunFam" id="3.40.50.920:FF:000010">
    <property type="entry name" value="Pyruvate ferredoxin oxidoreductase, alpha subunit"/>
    <property type="match status" value="1"/>
</dbReference>
<dbReference type="InterPro" id="IPR002880">
    <property type="entry name" value="Pyrv_Fd/Flavodoxin_OxRdtase_N"/>
</dbReference>
<keyword evidence="2 5" id="KW-0560">Oxidoreductase</keyword>
<accession>B8CZW5</accession>
<dbReference type="AlphaFoldDB" id="B8CZW5"/>
<dbReference type="HOGENOM" id="CLU_002569_5_0_9"/>
<protein>
    <submittedName>
        <fullName evidence="5">Pyruvate ferredoxin oxidoreductase, alpha subunit</fullName>
        <ecNumber evidence="5">1.2.7.1</ecNumber>
    </submittedName>
</protein>
<dbReference type="Gene3D" id="3.40.50.920">
    <property type="match status" value="1"/>
</dbReference>
<dbReference type="KEGG" id="hor:Hore_20720"/>
<dbReference type="EC" id="1.2.7.1" evidence="5"/>
<feature type="domain" description="Pyruvate:ferredoxin oxidoreductase core" evidence="4">
    <location>
        <begin position="262"/>
        <end position="366"/>
    </location>
</feature>
<gene>
    <name evidence="5" type="ordered locus">Hore_20720</name>
</gene>
<dbReference type="Pfam" id="PF01855">
    <property type="entry name" value="POR_N"/>
    <property type="match status" value="1"/>
</dbReference>
<dbReference type="OrthoDB" id="9794954at2"/>
<feature type="domain" description="Pyruvate flavodoxin/ferredoxin oxidoreductase pyrimidine binding" evidence="3">
    <location>
        <begin position="16"/>
        <end position="239"/>
    </location>
</feature>
<dbReference type="CDD" id="cd07034">
    <property type="entry name" value="TPP_PYR_PFOR_IOR-alpha_like"/>
    <property type="match status" value="1"/>
</dbReference>